<keyword evidence="2" id="KW-1185">Reference proteome</keyword>
<evidence type="ECO:0008006" key="3">
    <source>
        <dbReference type="Google" id="ProtNLM"/>
    </source>
</evidence>
<organism evidence="1 2">
    <name type="scientific">Basilea psittacipulmonis DSM 24701</name>
    <dbReference type="NCBI Taxonomy" id="1072685"/>
    <lineage>
        <taxon>Bacteria</taxon>
        <taxon>Pseudomonadati</taxon>
        <taxon>Pseudomonadota</taxon>
        <taxon>Betaproteobacteria</taxon>
        <taxon>Burkholderiales</taxon>
        <taxon>Alcaligenaceae</taxon>
        <taxon>Basilea</taxon>
    </lineage>
</organism>
<dbReference type="AlphaFoldDB" id="A0A077DG53"/>
<dbReference type="InterPro" id="IPR014993">
    <property type="entry name" value="DUF1841"/>
</dbReference>
<evidence type="ECO:0000313" key="2">
    <source>
        <dbReference type="Proteomes" id="UP000028945"/>
    </source>
</evidence>
<sequence length="139" mass="16337">MFNPSREQVRIFFTTVLKKHHQNDILTPIENQALNWVLKHPEYHEDLLNPDNQHKDYQVENGQTNPFLHLSMHLAIQEQINIDSPPGIKAIAQKLIQRYGEHEAHHKIMEALGLVIWEAQRHGAPMNNERYLELLEKLV</sequence>
<dbReference type="eggNOG" id="ENOG50315C6">
    <property type="taxonomic scope" value="Bacteria"/>
</dbReference>
<dbReference type="KEGG" id="bpsi:IX83_07485"/>
<proteinExistence type="predicted"/>
<protein>
    <recommendedName>
        <fullName evidence="3">DUF1841 domain-containing protein</fullName>
    </recommendedName>
</protein>
<evidence type="ECO:0000313" key="1">
    <source>
        <dbReference type="EMBL" id="AIL33156.1"/>
    </source>
</evidence>
<name>A0A077DG53_9BURK</name>
<dbReference type="RefSeq" id="WP_038500812.1">
    <property type="nucleotide sequence ID" value="NZ_AFWK01000012.1"/>
</dbReference>
<dbReference type="STRING" id="1072685.IX83_07485"/>
<dbReference type="OrthoDB" id="9789432at2"/>
<dbReference type="Proteomes" id="UP000028945">
    <property type="component" value="Chromosome"/>
</dbReference>
<dbReference type="HOGENOM" id="CLU_120353_0_0_4"/>
<reference evidence="1 2" key="1">
    <citation type="journal article" date="2014" name="BMC Genomics">
        <title>A genomic perspective on a new bacterial genus and species from the Alcaligenaceae family, Basilea psittacipulmonis.</title>
        <authorList>
            <person name="Whiteson K.L."/>
            <person name="Hernandez D."/>
            <person name="Lazarevic V."/>
            <person name="Gaia N."/>
            <person name="Farinelli L."/>
            <person name="Francois P."/>
            <person name="Pilo P."/>
            <person name="Frey J."/>
            <person name="Schrenzel J."/>
        </authorList>
    </citation>
    <scope>NUCLEOTIDE SEQUENCE [LARGE SCALE GENOMIC DNA]</scope>
    <source>
        <strain evidence="1 2">DSM 24701</strain>
    </source>
</reference>
<accession>A0A077DG53</accession>
<dbReference type="Pfam" id="PF08897">
    <property type="entry name" value="DUF1841"/>
    <property type="match status" value="1"/>
</dbReference>
<dbReference type="EMBL" id="CP009238">
    <property type="protein sequence ID" value="AIL33156.1"/>
    <property type="molecule type" value="Genomic_DNA"/>
</dbReference>
<gene>
    <name evidence="1" type="ORF">IX83_07485</name>
</gene>